<dbReference type="PANTHER" id="PTHR21506">
    <property type="entry name" value="COMPONENT OF OLIGOMERIC GOLGI COMPLEX 6"/>
    <property type="match status" value="1"/>
</dbReference>
<evidence type="ECO:0000256" key="4">
    <source>
        <dbReference type="ARBA" id="ARBA00022448"/>
    </source>
</evidence>
<name>A0A1C7MYK9_9FUNG</name>
<organism evidence="15 16">
    <name type="scientific">Choanephora cucurbitarum</name>
    <dbReference type="NCBI Taxonomy" id="101091"/>
    <lineage>
        <taxon>Eukaryota</taxon>
        <taxon>Fungi</taxon>
        <taxon>Fungi incertae sedis</taxon>
        <taxon>Mucoromycota</taxon>
        <taxon>Mucoromycotina</taxon>
        <taxon>Mucoromycetes</taxon>
        <taxon>Mucorales</taxon>
        <taxon>Mucorineae</taxon>
        <taxon>Choanephoraceae</taxon>
        <taxon>Choanephoroideae</taxon>
        <taxon>Choanephora</taxon>
    </lineage>
</organism>
<proteinExistence type="inferred from homology"/>
<evidence type="ECO:0000256" key="1">
    <source>
        <dbReference type="ARBA" id="ARBA00004395"/>
    </source>
</evidence>
<dbReference type="InParanoid" id="A0A1C7MYK9"/>
<keyword evidence="16" id="KW-1185">Reference proteome</keyword>
<dbReference type="Proteomes" id="UP000093000">
    <property type="component" value="Unassembled WGS sequence"/>
</dbReference>
<dbReference type="InterPro" id="IPR048368">
    <property type="entry name" value="COG6_N"/>
</dbReference>
<comment type="caution">
    <text evidence="15">The sequence shown here is derived from an EMBL/GenBank/DDBJ whole genome shotgun (WGS) entry which is preliminary data.</text>
</comment>
<protein>
    <recommendedName>
        <fullName evidence="3 10">Conserved oligomeric Golgi complex subunit 6</fullName>
        <shortName evidence="10">COG complex subunit 6</shortName>
    </recommendedName>
    <alternativeName>
        <fullName evidence="8 10">Component of oligomeric Golgi complex 6</fullName>
    </alternativeName>
</protein>
<evidence type="ECO:0000256" key="10">
    <source>
        <dbReference type="RuleBase" id="RU365075"/>
    </source>
</evidence>
<feature type="region of interest" description="Disordered" evidence="12">
    <location>
        <begin position="1"/>
        <end position="21"/>
    </location>
</feature>
<keyword evidence="6 10" id="KW-0333">Golgi apparatus</keyword>
<evidence type="ECO:0000256" key="8">
    <source>
        <dbReference type="ARBA" id="ARBA00031348"/>
    </source>
</evidence>
<dbReference type="EMBL" id="LUGH01000982">
    <property type="protein sequence ID" value="OBZ81995.1"/>
    <property type="molecule type" value="Genomic_DNA"/>
</dbReference>
<dbReference type="GO" id="GO:0015031">
    <property type="term" value="P:protein transport"/>
    <property type="evidence" value="ECO:0007669"/>
    <property type="project" value="UniProtKB-KW"/>
</dbReference>
<gene>
    <name evidence="15" type="primary">Cog6</name>
    <name evidence="15" type="ORF">A0J61_09956</name>
</gene>
<evidence type="ECO:0000259" key="14">
    <source>
        <dbReference type="Pfam" id="PF20653"/>
    </source>
</evidence>
<dbReference type="InterPro" id="IPR010490">
    <property type="entry name" value="COG6"/>
</dbReference>
<dbReference type="GO" id="GO:0000139">
    <property type="term" value="C:Golgi membrane"/>
    <property type="evidence" value="ECO:0007669"/>
    <property type="project" value="UniProtKB-SubCell"/>
</dbReference>
<evidence type="ECO:0000256" key="7">
    <source>
        <dbReference type="ARBA" id="ARBA00023136"/>
    </source>
</evidence>
<dbReference type="PANTHER" id="PTHR21506:SF0">
    <property type="entry name" value="CONSERVED OLIGOMERIC GOLGI COMPLEX SUBUNIT 6"/>
    <property type="match status" value="1"/>
</dbReference>
<comment type="function">
    <text evidence="9">Acts as a component of the peripheral membrane COG complex that is involved in intra-Golgi protein trafficking. COG is located at the cis-Golgi, and regulates tethering of retrograde intra-Golgi vesicles and possibly a number of other membrane trafficking events.</text>
</comment>
<dbReference type="Pfam" id="PF20653">
    <property type="entry name" value="COG6_C"/>
    <property type="match status" value="1"/>
</dbReference>
<keyword evidence="11" id="KW-0175">Coiled coil</keyword>
<dbReference type="GO" id="GO:0017119">
    <property type="term" value="C:Golgi transport complex"/>
    <property type="evidence" value="ECO:0007669"/>
    <property type="project" value="UniProtKB-UniRule"/>
</dbReference>
<feature type="domain" description="Conserved oligomeric complex COG6 N-terminal" evidence="13">
    <location>
        <begin position="49"/>
        <end position="161"/>
    </location>
</feature>
<feature type="coiled-coil region" evidence="11">
    <location>
        <begin position="89"/>
        <end position="116"/>
    </location>
</feature>
<dbReference type="STRING" id="101091.A0A1C7MYK9"/>
<dbReference type="FunCoup" id="A0A1C7MYK9">
    <property type="interactions" value="308"/>
</dbReference>
<evidence type="ECO:0000256" key="3">
    <source>
        <dbReference type="ARBA" id="ARBA00020973"/>
    </source>
</evidence>
<dbReference type="OrthoDB" id="272987at2759"/>
<comment type="similarity">
    <text evidence="2 10">Belongs to the COG6 family.</text>
</comment>
<feature type="domain" description="Conserved Oligomeric Golgi complex subunit 6 C-terminal" evidence="14">
    <location>
        <begin position="192"/>
        <end position="652"/>
    </location>
</feature>
<dbReference type="GO" id="GO:0006891">
    <property type="term" value="P:intra-Golgi vesicle-mediated transport"/>
    <property type="evidence" value="ECO:0007669"/>
    <property type="project" value="UniProtKB-UniRule"/>
</dbReference>
<evidence type="ECO:0000259" key="13">
    <source>
        <dbReference type="Pfam" id="PF06419"/>
    </source>
</evidence>
<evidence type="ECO:0000256" key="9">
    <source>
        <dbReference type="ARBA" id="ARBA00043873"/>
    </source>
</evidence>
<comment type="subcellular location">
    <subcellularLocation>
        <location evidence="1 10">Golgi apparatus membrane</location>
        <topology evidence="1 10">Peripheral membrane protein</topology>
    </subcellularLocation>
</comment>
<accession>A0A1C7MYK9</accession>
<evidence type="ECO:0000256" key="5">
    <source>
        <dbReference type="ARBA" id="ARBA00022927"/>
    </source>
</evidence>
<comment type="function">
    <text evidence="10">Acts as component of the peripheral membrane COG complex that is involved in intra-Golgi protein trafficking. COG is located at the cis-Golgi, and regulates tethering of retrograde intra-Golgi vesicles and possibly a number of other membrane trafficking events.</text>
</comment>
<evidence type="ECO:0000313" key="16">
    <source>
        <dbReference type="Proteomes" id="UP000093000"/>
    </source>
</evidence>
<evidence type="ECO:0000313" key="15">
    <source>
        <dbReference type="EMBL" id="OBZ81995.1"/>
    </source>
</evidence>
<evidence type="ECO:0000256" key="6">
    <source>
        <dbReference type="ARBA" id="ARBA00023034"/>
    </source>
</evidence>
<sequence>MEAKSPPTIYGSPSFNSKPNKPLAAKLSRVLNSSTSEDAKIKAALTALSDISDLDEVSLRRNLQGTIERKEIKTNKRFLGAFEKVVVQFDKLELQLSQMETVCQDMKQRLVTVESQTANMIEQANIMQKHSSACNTQIVLVDRFLEKFTLTQQEIKLLSSSSEPISHEFFDALEHLHAIHNDCQLLLTTKHQTAGRDIIESMAQYQETAYEKLHRWTQYESRTCFGGDSIDVSTLMTKSLRALMLRPVLFQTIIDEIASARHDAVARAFMNALTRGGPGGTPRPIELQAPDPLRYIGDMLAWVHQACASEKEMLDSLFQLPNQSTTSTPVSVSVKDTIDDLLGYTMEGIVRPLRSRMEQVLVLQPGAITSYKVANLIQFYTMTLSKLMRKNSTLERVLHEMTELAYKYFFKTLSAQADRLIQSAEPPERSLSITPAIRKMTIQLKEILASYDSSLIISTTNTEEFSAFDFSEILDAIIEPLINACELSVAKLDKLDQDVYIVNCLHHIQTVMAPYTFTKQKRESIAARTNDLLTEMASEEFQQLLDRAGLLPIKKVLDTRDPDTPLSSLPHMDTASLTEAMSKFDSFLVLMSADVSPQLDKLSSTQHYQQVQSGAISLLLDTYKKVSQQIHDPKNGYPDPAQVLPRTVKDMEAIFSFALE</sequence>
<evidence type="ECO:0000256" key="2">
    <source>
        <dbReference type="ARBA" id="ARBA00011023"/>
    </source>
</evidence>
<comment type="subunit">
    <text evidence="10">Component of the conserved oligomeric Golgi complex.</text>
</comment>
<keyword evidence="7 10" id="KW-0472">Membrane</keyword>
<keyword evidence="5 10" id="KW-0653">Protein transport</keyword>
<keyword evidence="4 10" id="KW-0813">Transport</keyword>
<dbReference type="InterPro" id="IPR048369">
    <property type="entry name" value="COG6_C"/>
</dbReference>
<evidence type="ECO:0000256" key="12">
    <source>
        <dbReference type="SAM" id="MobiDB-lite"/>
    </source>
</evidence>
<dbReference type="Pfam" id="PF06419">
    <property type="entry name" value="COG6_N"/>
    <property type="match status" value="1"/>
</dbReference>
<reference evidence="15 16" key="1">
    <citation type="submission" date="2016-03" db="EMBL/GenBank/DDBJ databases">
        <title>Choanephora cucurbitarum.</title>
        <authorList>
            <person name="Min B."/>
            <person name="Park H."/>
            <person name="Park J.-H."/>
            <person name="Shin H.-D."/>
            <person name="Choi I.-G."/>
        </authorList>
    </citation>
    <scope>NUCLEOTIDE SEQUENCE [LARGE SCALE GENOMIC DNA]</scope>
    <source>
        <strain evidence="15 16">KUS-F28377</strain>
    </source>
</reference>
<dbReference type="SMART" id="SM01087">
    <property type="entry name" value="COG6"/>
    <property type="match status" value="1"/>
</dbReference>
<dbReference type="AlphaFoldDB" id="A0A1C7MYK9"/>
<evidence type="ECO:0000256" key="11">
    <source>
        <dbReference type="SAM" id="Coils"/>
    </source>
</evidence>